<evidence type="ECO:0000313" key="5">
    <source>
        <dbReference type="EMBL" id="CAL1389836.1"/>
    </source>
</evidence>
<dbReference type="GO" id="GO:0008270">
    <property type="term" value="F:zinc ion binding"/>
    <property type="evidence" value="ECO:0007669"/>
    <property type="project" value="InterPro"/>
</dbReference>
<feature type="repeat" description="PPR" evidence="3">
    <location>
        <begin position="142"/>
        <end position="176"/>
    </location>
</feature>
<dbReference type="FunFam" id="1.25.40.10:FF:000344">
    <property type="entry name" value="Pentatricopeptide repeat-containing protein"/>
    <property type="match status" value="1"/>
</dbReference>
<dbReference type="Pfam" id="PF20430">
    <property type="entry name" value="Eplus_motif"/>
    <property type="match status" value="1"/>
</dbReference>
<organism evidence="5 6">
    <name type="scientific">Linum trigynum</name>
    <dbReference type="NCBI Taxonomy" id="586398"/>
    <lineage>
        <taxon>Eukaryota</taxon>
        <taxon>Viridiplantae</taxon>
        <taxon>Streptophyta</taxon>
        <taxon>Embryophyta</taxon>
        <taxon>Tracheophyta</taxon>
        <taxon>Spermatophyta</taxon>
        <taxon>Magnoliopsida</taxon>
        <taxon>eudicotyledons</taxon>
        <taxon>Gunneridae</taxon>
        <taxon>Pentapetalae</taxon>
        <taxon>rosids</taxon>
        <taxon>fabids</taxon>
        <taxon>Malpighiales</taxon>
        <taxon>Linaceae</taxon>
        <taxon>Linum</taxon>
    </lineage>
</organism>
<dbReference type="Pfam" id="PF13041">
    <property type="entry name" value="PPR_2"/>
    <property type="match status" value="3"/>
</dbReference>
<gene>
    <name evidence="5" type="ORF">LTRI10_LOCUS30667</name>
</gene>
<dbReference type="Pfam" id="PF01535">
    <property type="entry name" value="PPR"/>
    <property type="match status" value="6"/>
</dbReference>
<dbReference type="InterPro" id="IPR011990">
    <property type="entry name" value="TPR-like_helical_dom_sf"/>
</dbReference>
<evidence type="ECO:0000256" key="2">
    <source>
        <dbReference type="ARBA" id="ARBA00022737"/>
    </source>
</evidence>
<dbReference type="FunFam" id="1.25.40.10:FF:000285">
    <property type="entry name" value="Pentatricopeptide repeat-containing protein, chloroplastic"/>
    <property type="match status" value="1"/>
</dbReference>
<keyword evidence="6" id="KW-1185">Reference proteome</keyword>
<dbReference type="GO" id="GO:0009451">
    <property type="term" value="P:RNA modification"/>
    <property type="evidence" value="ECO:0007669"/>
    <property type="project" value="InterPro"/>
</dbReference>
<dbReference type="AlphaFoldDB" id="A0AAV2EV34"/>
<dbReference type="InterPro" id="IPR046960">
    <property type="entry name" value="PPR_At4g14850-like_plant"/>
</dbReference>
<evidence type="ECO:0000313" key="6">
    <source>
        <dbReference type="Proteomes" id="UP001497516"/>
    </source>
</evidence>
<dbReference type="PROSITE" id="PS51375">
    <property type="entry name" value="PPR"/>
    <property type="match status" value="5"/>
</dbReference>
<dbReference type="InterPro" id="IPR002885">
    <property type="entry name" value="PPR_rpt"/>
</dbReference>
<feature type="repeat" description="PPR" evidence="3">
    <location>
        <begin position="545"/>
        <end position="579"/>
    </location>
</feature>
<dbReference type="InterPro" id="IPR046849">
    <property type="entry name" value="E2_motif"/>
</dbReference>
<dbReference type="Gene3D" id="1.25.40.10">
    <property type="entry name" value="Tetratricopeptide repeat domain"/>
    <property type="match status" value="6"/>
</dbReference>
<keyword evidence="2" id="KW-0677">Repeat</keyword>
<sequence length="954" mass="106708">MATTFTWCSLQASPLIAPQNAMLRTPSTFPKVPPFHGETVFSLREACKLGNLREAVSTFTALLTEDRTSLLDNPDEAYAPLLELCAKSRASSLGRQVHAHVLKFGVATPDSVFLSTKLVFMYGKCGYVCDSQKVFDKMPDRTIFTWNAMMGAYVSNGKNLEALELYRRIRVSGSPLDSRTFPCAMKACGALGDLYYGAEMHGLAIKCGCASVAFVANAMVAMYAKCKDLDSARKLFERMNGGDDDVLWNSMISAYSEKLQYWEALEIFKKMRMVGVSPSTYTFVAALQACQGSSSILGREIHAATFRSHQFFDVYVANALIAMYVRHGLMVEAARIFDLLEAKDNITWNSMLAGFIQNGLFAEALQCFHDFQDSGLTPDVVSLTSIITACGRLGCLLNGKESHAYAIKKGFASNLHVANTIIDMYSKCSRVSYMYHAFKMTPEKDSISWTTVVAGYVQNNCYLEALELSRKSQMEGMRADSMMIGSILLACRGLKHFFKVKEVHGYMIRHILTDRVLQNTLVDVYGECGQVDHAARMFELIEDKDAISWTSMISSCINNGYAVEALEVFQSMKDTAVQPDYITLVSILSAITSLSSLHKGKEVHGFITRKGFLLEGSLGNSLVDMYARCGSLENAYKAFSCIRNKNLVTWTTMITAYGIHGHGKKAVELFGRIEDINLIPDHITFLALLYACSHSGLVEEGKTFLEIMKCKYQLEPWQEHYVCLVDLLGRVNRLEEAYQFVKNMAVEPAAEVWCALLGACRVHSNEELGEKVAKKLLELNPKNPGNHVLVSNLFAAESRWNDVRVVRMRMKADGLKKTPGCSWMEVGNKIHTFIARDKAHPESHKIYEKLAQITEKLENEGGYVAQTKLVLHNVREEEKVEILHGHSERLAIAYGLLSTSDATPIRITKNLRICEDCHAFCKLVSRLYQRELVVRDASRFHCFQDGFCSCANLW</sequence>
<dbReference type="PANTHER" id="PTHR24015:SF356">
    <property type="entry name" value="DYW DOMAIN-CONTAINING PROTEIN"/>
    <property type="match status" value="1"/>
</dbReference>
<dbReference type="InterPro" id="IPR046848">
    <property type="entry name" value="E_motif"/>
</dbReference>
<dbReference type="Proteomes" id="UP001497516">
    <property type="component" value="Chromosome 5"/>
</dbReference>
<dbReference type="EMBL" id="OZ034818">
    <property type="protein sequence ID" value="CAL1389836.1"/>
    <property type="molecule type" value="Genomic_DNA"/>
</dbReference>
<dbReference type="GO" id="GO:0003723">
    <property type="term" value="F:RNA binding"/>
    <property type="evidence" value="ECO:0007669"/>
    <property type="project" value="InterPro"/>
</dbReference>
<evidence type="ECO:0000259" key="4">
    <source>
        <dbReference type="Pfam" id="PF14432"/>
    </source>
</evidence>
<proteinExistence type="inferred from homology"/>
<evidence type="ECO:0000256" key="1">
    <source>
        <dbReference type="ARBA" id="ARBA00006643"/>
    </source>
</evidence>
<accession>A0AAV2EV34</accession>
<feature type="repeat" description="PPR" evidence="3">
    <location>
        <begin position="344"/>
        <end position="378"/>
    </location>
</feature>
<feature type="repeat" description="PPR" evidence="3">
    <location>
        <begin position="244"/>
        <end position="278"/>
    </location>
</feature>
<dbReference type="FunFam" id="1.25.40.10:FF:000366">
    <property type="entry name" value="Pentatricopeptide (PPR) repeat-containing protein"/>
    <property type="match status" value="1"/>
</dbReference>
<comment type="similarity">
    <text evidence="1">Belongs to the PPR family. PCMP-H subfamily.</text>
</comment>
<dbReference type="PANTHER" id="PTHR24015">
    <property type="entry name" value="OS07G0578800 PROTEIN-RELATED"/>
    <property type="match status" value="1"/>
</dbReference>
<feature type="repeat" description="PPR" evidence="3">
    <location>
        <begin position="646"/>
        <end position="680"/>
    </location>
</feature>
<protein>
    <recommendedName>
        <fullName evidence="4">DYW domain-containing protein</fullName>
    </recommendedName>
</protein>
<dbReference type="FunFam" id="1.25.40.10:FF:000073">
    <property type="entry name" value="Pentatricopeptide repeat-containing protein chloroplastic"/>
    <property type="match status" value="1"/>
</dbReference>
<evidence type="ECO:0000256" key="3">
    <source>
        <dbReference type="PROSITE-ProRule" id="PRU00708"/>
    </source>
</evidence>
<dbReference type="Pfam" id="PF14432">
    <property type="entry name" value="DYW_deaminase"/>
    <property type="match status" value="1"/>
</dbReference>
<dbReference type="NCBIfam" id="TIGR00756">
    <property type="entry name" value="PPR"/>
    <property type="match status" value="5"/>
</dbReference>
<dbReference type="InterPro" id="IPR032867">
    <property type="entry name" value="DYW_dom"/>
</dbReference>
<name>A0AAV2EV34_9ROSI</name>
<dbReference type="Pfam" id="PF20431">
    <property type="entry name" value="E_motif"/>
    <property type="match status" value="1"/>
</dbReference>
<reference evidence="5 6" key="1">
    <citation type="submission" date="2024-04" db="EMBL/GenBank/DDBJ databases">
        <authorList>
            <person name="Fracassetti M."/>
        </authorList>
    </citation>
    <scope>NUCLEOTIDE SEQUENCE [LARGE SCALE GENOMIC DNA]</scope>
</reference>
<feature type="domain" description="DYW" evidence="4">
    <location>
        <begin position="862"/>
        <end position="954"/>
    </location>
</feature>
<dbReference type="FunFam" id="1.25.40.10:FF:000031">
    <property type="entry name" value="Pentatricopeptide repeat-containing protein mitochondrial"/>
    <property type="match status" value="1"/>
</dbReference>